<evidence type="ECO:0000313" key="4">
    <source>
        <dbReference type="EMBL" id="MBB2180810.1"/>
    </source>
</evidence>
<protein>
    <submittedName>
        <fullName evidence="4">Zn-dependent hydrolase</fullName>
    </submittedName>
</protein>
<comment type="cofactor">
    <cofactor evidence="3">
        <name>Zn(2+)</name>
        <dbReference type="ChEBI" id="CHEBI:29105"/>
    </cofactor>
    <text evidence="3">Binds 2 Zn(2+) ions per subunit.</text>
</comment>
<dbReference type="InterPro" id="IPR002933">
    <property type="entry name" value="Peptidase_M20"/>
</dbReference>
<comment type="caution">
    <text evidence="4">The sequence shown here is derived from an EMBL/GenBank/DDBJ whole genome shotgun (WGS) entry which is preliminary data.</text>
</comment>
<evidence type="ECO:0000256" key="3">
    <source>
        <dbReference type="PIRSR" id="PIRSR001235-1"/>
    </source>
</evidence>
<evidence type="ECO:0000313" key="5">
    <source>
        <dbReference type="Proteomes" id="UP000525623"/>
    </source>
</evidence>
<dbReference type="InterPro" id="IPR010158">
    <property type="entry name" value="Amidase_Cbmase"/>
</dbReference>
<dbReference type="Gene3D" id="3.30.70.360">
    <property type="match status" value="1"/>
</dbReference>
<feature type="binding site" evidence="3">
    <location>
        <position position="88"/>
    </location>
    <ligand>
        <name>Zn(2+)</name>
        <dbReference type="ChEBI" id="CHEBI:29105"/>
        <label>1</label>
    </ligand>
</feature>
<name>A0A7W4PB63_9PROT</name>
<keyword evidence="2 4" id="KW-0378">Hydrolase</keyword>
<dbReference type="NCBIfam" id="TIGR01879">
    <property type="entry name" value="hydantase"/>
    <property type="match status" value="1"/>
</dbReference>
<dbReference type="Pfam" id="PF01546">
    <property type="entry name" value="Peptidase_M20"/>
    <property type="match status" value="1"/>
</dbReference>
<feature type="binding site" evidence="3">
    <location>
        <position position="99"/>
    </location>
    <ligand>
        <name>Zn(2+)</name>
        <dbReference type="ChEBI" id="CHEBI:29105"/>
        <label>2</label>
    </ligand>
</feature>
<keyword evidence="5" id="KW-1185">Reference proteome</keyword>
<dbReference type="PANTHER" id="PTHR32494">
    <property type="entry name" value="ALLANTOATE DEIMINASE-RELATED"/>
    <property type="match status" value="1"/>
</dbReference>
<dbReference type="GO" id="GO:0016813">
    <property type="term" value="F:hydrolase activity, acting on carbon-nitrogen (but not peptide) bonds, in linear amidines"/>
    <property type="evidence" value="ECO:0007669"/>
    <property type="project" value="InterPro"/>
</dbReference>
<evidence type="ECO:0000256" key="2">
    <source>
        <dbReference type="ARBA" id="ARBA00022801"/>
    </source>
</evidence>
<dbReference type="GO" id="GO:0046872">
    <property type="term" value="F:metal ion binding"/>
    <property type="evidence" value="ECO:0007669"/>
    <property type="project" value="UniProtKB-KW"/>
</dbReference>
<dbReference type="Gene3D" id="3.40.630.10">
    <property type="entry name" value="Zn peptidases"/>
    <property type="match status" value="1"/>
</dbReference>
<feature type="binding site" evidence="3">
    <location>
        <position position="201"/>
    </location>
    <ligand>
        <name>Zn(2+)</name>
        <dbReference type="ChEBI" id="CHEBI:29105"/>
        <label>1</label>
    </ligand>
</feature>
<proteinExistence type="inferred from homology"/>
<dbReference type="AlphaFoldDB" id="A0A7W4PB63"/>
<dbReference type="SUPFAM" id="SSF53187">
    <property type="entry name" value="Zn-dependent exopeptidases"/>
    <property type="match status" value="1"/>
</dbReference>
<comment type="similarity">
    <text evidence="1">Belongs to the peptidase M20 family.</text>
</comment>
<dbReference type="PANTHER" id="PTHR32494:SF5">
    <property type="entry name" value="ALLANTOATE AMIDOHYDROLASE"/>
    <property type="match status" value="1"/>
</dbReference>
<feature type="binding site" evidence="3">
    <location>
        <position position="99"/>
    </location>
    <ligand>
        <name>Zn(2+)</name>
        <dbReference type="ChEBI" id="CHEBI:29105"/>
        <label>1</label>
    </ligand>
</feature>
<dbReference type="PIRSF" id="PIRSF001235">
    <property type="entry name" value="Amidase_carbamoylase"/>
    <property type="match status" value="1"/>
</dbReference>
<feature type="binding site" evidence="3">
    <location>
        <position position="134"/>
    </location>
    <ligand>
        <name>Zn(2+)</name>
        <dbReference type="ChEBI" id="CHEBI:29105"/>
        <label>2</label>
    </ligand>
</feature>
<keyword evidence="3" id="KW-0479">Metal-binding</keyword>
<feature type="binding site" evidence="3">
    <location>
        <position position="399"/>
    </location>
    <ligand>
        <name>Zn(2+)</name>
        <dbReference type="ChEBI" id="CHEBI:29105"/>
        <label>2</label>
    </ligand>
</feature>
<keyword evidence="3" id="KW-0862">Zinc</keyword>
<organism evidence="4 5">
    <name type="scientific">Gluconacetobacter tumulicola</name>
    <dbReference type="NCBI Taxonomy" id="1017177"/>
    <lineage>
        <taxon>Bacteria</taxon>
        <taxon>Pseudomonadati</taxon>
        <taxon>Pseudomonadota</taxon>
        <taxon>Alphaproteobacteria</taxon>
        <taxon>Acetobacterales</taxon>
        <taxon>Acetobacteraceae</taxon>
        <taxon>Gluconacetobacter</taxon>
    </lineage>
</organism>
<dbReference type="SUPFAM" id="SSF55031">
    <property type="entry name" value="Bacterial exopeptidase dimerisation domain"/>
    <property type="match status" value="1"/>
</dbReference>
<sequence>MPHGPAPSLFAGAPALARRLFAELQAAGSDGVGITRRSYGDGETRAIEIIEAHARAYGLETTRDAAANLVVTLPGRDPDQPAIVTGSHMDSVPQGGNYDGAAGVVAGLVAMISIRRAGIVPLRTIRLLGLRGEESAEFSVPHLGSSALFGQITPGMLALHSSDGQADLATCMARVGADLARVSRGDRLVDPAGIACWLELHIEQGPVLEAQDQAVAVVSAVRGNVRYPSVTCTGQAGHAGAVPRALRHDAVLATCAILSKMETAWESLLEQGHDLVMNAGRCQTDAARHAISRIPEQASFSFEFRSQSEKTLRLFDDLFQQTCRTVAAARGVAVETGPCSTVQPGVMDAGWRERLCAIMVDLGIPPATLPSGAGHDATIFARAGIPSAMLFVRNQHGSHNPCESMEIDDFLTGVEVLLHALLSPPP</sequence>
<dbReference type="Proteomes" id="UP000525623">
    <property type="component" value="Unassembled WGS sequence"/>
</dbReference>
<dbReference type="InterPro" id="IPR036264">
    <property type="entry name" value="Bact_exopeptidase_dim_dom"/>
</dbReference>
<accession>A0A7W4PB63</accession>
<evidence type="ECO:0000256" key="1">
    <source>
        <dbReference type="ARBA" id="ARBA00006153"/>
    </source>
</evidence>
<reference evidence="4 5" key="1">
    <citation type="submission" date="2020-04" db="EMBL/GenBank/DDBJ databases">
        <title>Description of novel Gluconacetobacter.</title>
        <authorList>
            <person name="Sombolestani A."/>
        </authorList>
    </citation>
    <scope>NUCLEOTIDE SEQUENCE [LARGE SCALE GENOMIC DNA]</scope>
    <source>
        <strain evidence="4 5">LMG 27725</strain>
    </source>
</reference>
<dbReference type="EMBL" id="JABEQL010000032">
    <property type="protein sequence ID" value="MBB2180810.1"/>
    <property type="molecule type" value="Genomic_DNA"/>
</dbReference>
<gene>
    <name evidence="4" type="ORF">HLH29_16880</name>
</gene>